<feature type="domain" description="Ppx/GppA phosphatase C-terminal" evidence="12">
    <location>
        <begin position="308"/>
        <end position="480"/>
    </location>
</feature>
<evidence type="ECO:0000313" key="14">
    <source>
        <dbReference type="EMBL" id="TDW62150.1"/>
    </source>
</evidence>
<dbReference type="GO" id="GO:0004309">
    <property type="term" value="F:exopolyphosphatase activity"/>
    <property type="evidence" value="ECO:0007669"/>
    <property type="project" value="UniProtKB-EC"/>
</dbReference>
<sequence length="495" mass="55548">MTDQYVATIDLGSNSFHMVIARYHGDSLRIVDRLKQRVRLADGLDDDNRLGQEAMERGLECLRLFGERLHGFPSTRVRVAGTYTLREAINAQEFVRRAQKVLGFPIDIVSGNEEARLIYQGVAHTQQTQGQVLVIDIGGGSTELIIGQDFDCRHVSSRSMGCVSFTRQFFADGELSETRFSQAIEAAEYQLVPVLGRYLDLGWDQVLGSSGTIKTLLEICAAAANEPVIDLPGLLHLKGLLIQAGHIDQVDIPGLSEDRKPLIAAGLSILLGIYRSFNLERMGFSDGALREGLLHTFFDRVKHHDIQLNTLQALSREYEIDQRQAARVRDTAGVLFNQVCDAWQLDMDFGNLLGCAAQLHEIGLHINFTGVHRHSAYIIGNADLPGFTQEEQKALAALARFHRKALKLSELEPLNYLPEQQLWRLVRLLRLAVALHRRRQDGILPELLLEVSTDDELRLHLPASWCNSNTLLFTTLEREQAYQDKAGWKLTLVRA</sequence>
<accession>A0A235CP49</accession>
<reference evidence="13 15" key="1">
    <citation type="submission" date="2017-08" db="EMBL/GenBank/DDBJ databases">
        <title>Draft Genome Sequence of the Marine Bacterium Oceanimonas baumannii ATCC 700832.</title>
        <authorList>
            <person name="Mcclelland W.D."/>
            <person name="Brennan M.A."/>
            <person name="Trachtenberg A.M."/>
            <person name="Maclea K.S."/>
        </authorList>
    </citation>
    <scope>NUCLEOTIDE SEQUENCE [LARGE SCALE GENOMIC DNA]</scope>
    <source>
        <strain evidence="13 15">ATCC 700832</strain>
    </source>
</reference>
<dbReference type="CDD" id="cd24053">
    <property type="entry name" value="ASKHA_NBD_EcPPX-GppA-like"/>
    <property type="match status" value="1"/>
</dbReference>
<dbReference type="Gene3D" id="3.30.420.150">
    <property type="entry name" value="Exopolyphosphatase. Domain 2"/>
    <property type="match status" value="1"/>
</dbReference>
<evidence type="ECO:0000313" key="13">
    <source>
        <dbReference type="EMBL" id="OYD26199.1"/>
    </source>
</evidence>
<dbReference type="PANTHER" id="PTHR30005">
    <property type="entry name" value="EXOPOLYPHOSPHATASE"/>
    <property type="match status" value="1"/>
</dbReference>
<evidence type="ECO:0000256" key="4">
    <source>
        <dbReference type="ARBA" id="ARBA00011738"/>
    </source>
</evidence>
<evidence type="ECO:0000313" key="16">
    <source>
        <dbReference type="Proteomes" id="UP000295058"/>
    </source>
</evidence>
<dbReference type="EMBL" id="SODO01000001">
    <property type="protein sequence ID" value="TDW62150.1"/>
    <property type="molecule type" value="Genomic_DNA"/>
</dbReference>
<dbReference type="EMBL" id="NQJF01000001">
    <property type="protein sequence ID" value="OYD26199.1"/>
    <property type="molecule type" value="Genomic_DNA"/>
</dbReference>
<reference evidence="14 16" key="2">
    <citation type="submission" date="2019-03" db="EMBL/GenBank/DDBJ databases">
        <title>Genomic Encyclopedia of Archaeal and Bacterial Type Strains, Phase II (KMG-II): from individual species to whole genera.</title>
        <authorList>
            <person name="Goeker M."/>
        </authorList>
    </citation>
    <scope>NUCLEOTIDE SEQUENCE [LARGE SCALE GENOMIC DNA]</scope>
    <source>
        <strain evidence="14 16">DSM 15594</strain>
    </source>
</reference>
<evidence type="ECO:0000256" key="10">
    <source>
        <dbReference type="ARBA" id="ARBA00047607"/>
    </source>
</evidence>
<evidence type="ECO:0000256" key="6">
    <source>
        <dbReference type="ARBA" id="ARBA00020416"/>
    </source>
</evidence>
<dbReference type="InterPro" id="IPR050273">
    <property type="entry name" value="GppA/Ppx_hydrolase"/>
</dbReference>
<evidence type="ECO:0000313" key="15">
    <source>
        <dbReference type="Proteomes" id="UP000243640"/>
    </source>
</evidence>
<dbReference type="PIRSF" id="PIRSF001267">
    <property type="entry name" value="Pyrophosphatase_GppA_Ppx"/>
    <property type="match status" value="1"/>
</dbReference>
<name>A0A235CP49_9GAMM</name>
<evidence type="ECO:0000256" key="3">
    <source>
        <dbReference type="ARBA" id="ARBA00007125"/>
    </source>
</evidence>
<dbReference type="FunFam" id="3.30.420.40:FF:000023">
    <property type="entry name" value="Guanosine-5'-triphosphate,3'-diphosphate pyrophosphatase"/>
    <property type="match status" value="1"/>
</dbReference>
<evidence type="ECO:0000259" key="11">
    <source>
        <dbReference type="Pfam" id="PF02541"/>
    </source>
</evidence>
<dbReference type="InterPro" id="IPR043129">
    <property type="entry name" value="ATPase_NBD"/>
</dbReference>
<evidence type="ECO:0000256" key="1">
    <source>
        <dbReference type="ARBA" id="ARBA00001946"/>
    </source>
</evidence>
<evidence type="ECO:0000256" key="2">
    <source>
        <dbReference type="ARBA" id="ARBA00004202"/>
    </source>
</evidence>
<dbReference type="Pfam" id="PF02541">
    <property type="entry name" value="Ppx-GppA"/>
    <property type="match status" value="1"/>
</dbReference>
<comment type="catalytic activity">
    <reaction evidence="10">
        <text>[phosphate](n) + H2O = [phosphate](n-1) + phosphate + H(+)</text>
        <dbReference type="Rhea" id="RHEA:21528"/>
        <dbReference type="Rhea" id="RHEA-COMP:9859"/>
        <dbReference type="Rhea" id="RHEA-COMP:14279"/>
        <dbReference type="ChEBI" id="CHEBI:15377"/>
        <dbReference type="ChEBI" id="CHEBI:15378"/>
        <dbReference type="ChEBI" id="CHEBI:16838"/>
        <dbReference type="ChEBI" id="CHEBI:43474"/>
        <dbReference type="EC" id="3.6.1.11"/>
    </reaction>
</comment>
<dbReference type="InterPro" id="IPR048950">
    <property type="entry name" value="Ppx_GppA_C"/>
</dbReference>
<comment type="similarity">
    <text evidence="3">Belongs to the GppA/Ppx family.</text>
</comment>
<dbReference type="InterPro" id="IPR003695">
    <property type="entry name" value="Ppx_GppA_N"/>
</dbReference>
<dbReference type="Gene3D" id="1.10.3210.10">
    <property type="entry name" value="Hypothetical protein af1432"/>
    <property type="match status" value="1"/>
</dbReference>
<comment type="subcellular location">
    <subcellularLocation>
        <location evidence="2">Cell membrane</location>
        <topology evidence="2">Peripheral membrane protein</topology>
    </subcellularLocation>
</comment>
<dbReference type="GO" id="GO:0006798">
    <property type="term" value="P:polyphosphate catabolic process"/>
    <property type="evidence" value="ECO:0007669"/>
    <property type="project" value="TreeGrafter"/>
</dbReference>
<keyword evidence="16" id="KW-1185">Reference proteome</keyword>
<proteinExistence type="inferred from homology"/>
<dbReference type="AlphaFoldDB" id="A0A235CP49"/>
<dbReference type="Proteomes" id="UP000243640">
    <property type="component" value="Unassembled WGS sequence"/>
</dbReference>
<protein>
    <recommendedName>
        <fullName evidence="6">Exopolyphosphatase</fullName>
        <ecNumber evidence="5">3.6.1.11</ecNumber>
    </recommendedName>
</protein>
<comment type="subunit">
    <text evidence="4">Homodimer.</text>
</comment>
<keyword evidence="7" id="KW-1003">Cell membrane</keyword>
<evidence type="ECO:0000256" key="8">
    <source>
        <dbReference type="ARBA" id="ARBA00022801"/>
    </source>
</evidence>
<comment type="caution">
    <text evidence="13">The sequence shown here is derived from an EMBL/GenBank/DDBJ whole genome shotgun (WGS) entry which is preliminary data.</text>
</comment>
<dbReference type="SUPFAM" id="SSF53067">
    <property type="entry name" value="Actin-like ATPase domain"/>
    <property type="match status" value="2"/>
</dbReference>
<dbReference type="OrthoDB" id="9793035at2"/>
<comment type="cofactor">
    <cofactor evidence="1">
        <name>Mg(2+)</name>
        <dbReference type="ChEBI" id="CHEBI:18420"/>
    </cofactor>
</comment>
<dbReference type="InterPro" id="IPR022371">
    <property type="entry name" value="Exopolyphosphatase"/>
</dbReference>
<dbReference type="NCBIfam" id="TIGR03706">
    <property type="entry name" value="exo_poly_only"/>
    <property type="match status" value="1"/>
</dbReference>
<evidence type="ECO:0000256" key="5">
    <source>
        <dbReference type="ARBA" id="ARBA00012451"/>
    </source>
</evidence>
<keyword evidence="9" id="KW-0472">Membrane</keyword>
<dbReference type="GO" id="GO:0005886">
    <property type="term" value="C:plasma membrane"/>
    <property type="evidence" value="ECO:0007669"/>
    <property type="project" value="UniProtKB-SubCell"/>
</dbReference>
<dbReference type="EC" id="3.6.1.11" evidence="5"/>
<feature type="domain" description="Ppx/GppA phosphatase N-terminal" evidence="11">
    <location>
        <begin position="19"/>
        <end position="295"/>
    </location>
</feature>
<dbReference type="SUPFAM" id="SSF109604">
    <property type="entry name" value="HD-domain/PDEase-like"/>
    <property type="match status" value="1"/>
</dbReference>
<dbReference type="Pfam" id="PF21447">
    <property type="entry name" value="Ppx-GppA_III"/>
    <property type="match status" value="1"/>
</dbReference>
<dbReference type="Proteomes" id="UP000295058">
    <property type="component" value="Unassembled WGS sequence"/>
</dbReference>
<gene>
    <name evidence="13" type="primary">ppx</name>
    <name evidence="13" type="ORF">B6S09_01040</name>
    <name evidence="14" type="ORF">LY04_00202</name>
</gene>
<dbReference type="RefSeq" id="WP_094276640.1">
    <property type="nucleotide sequence ID" value="NZ_NQJF01000001.1"/>
</dbReference>
<dbReference type="Gene3D" id="3.30.420.40">
    <property type="match status" value="1"/>
</dbReference>
<keyword evidence="8" id="KW-0378">Hydrolase</keyword>
<dbReference type="PANTHER" id="PTHR30005:SF14">
    <property type="entry name" value="EXOPOLYPHOSPHATASE"/>
    <property type="match status" value="1"/>
</dbReference>
<organism evidence="13 15">
    <name type="scientific">Oceanimonas baumannii</name>
    <dbReference type="NCBI Taxonomy" id="129578"/>
    <lineage>
        <taxon>Bacteria</taxon>
        <taxon>Pseudomonadati</taxon>
        <taxon>Pseudomonadota</taxon>
        <taxon>Gammaproteobacteria</taxon>
        <taxon>Aeromonadales</taxon>
        <taxon>Aeromonadaceae</taxon>
        <taxon>Oceanimonas</taxon>
    </lineage>
</organism>
<dbReference type="InterPro" id="IPR030673">
    <property type="entry name" value="PyroPPase_GppA_Ppx"/>
</dbReference>
<dbReference type="FunFam" id="3.30.420.150:FF:000001">
    <property type="entry name" value="Guanosine-5'-triphosphate,3'-diphosphate pyrophosphatase"/>
    <property type="match status" value="1"/>
</dbReference>
<evidence type="ECO:0000256" key="7">
    <source>
        <dbReference type="ARBA" id="ARBA00022475"/>
    </source>
</evidence>
<evidence type="ECO:0000259" key="12">
    <source>
        <dbReference type="Pfam" id="PF21447"/>
    </source>
</evidence>
<evidence type="ECO:0000256" key="9">
    <source>
        <dbReference type="ARBA" id="ARBA00023136"/>
    </source>
</evidence>